<evidence type="ECO:0000313" key="2">
    <source>
        <dbReference type="EMBL" id="PWI64082.1"/>
    </source>
</evidence>
<evidence type="ECO:0000256" key="1">
    <source>
        <dbReference type="SAM" id="SignalP"/>
    </source>
</evidence>
<keyword evidence="1" id="KW-0732">Signal</keyword>
<accession>A0A2U3DPA2</accession>
<reference evidence="2 3" key="1">
    <citation type="journal article" date="2016" name="Front. Microbiol.">
        <title>Genome and transcriptome sequences reveal the specific parasitism of the nematophagous Purpureocillium lilacinum 36-1.</title>
        <authorList>
            <person name="Xie J."/>
            <person name="Li S."/>
            <person name="Mo C."/>
            <person name="Xiao X."/>
            <person name="Peng D."/>
            <person name="Wang G."/>
            <person name="Xiao Y."/>
        </authorList>
    </citation>
    <scope>NUCLEOTIDE SEQUENCE [LARGE SCALE GENOMIC DNA]</scope>
    <source>
        <strain evidence="2 3">36-1</strain>
    </source>
</reference>
<name>A0A2U3DPA2_PURLI</name>
<dbReference type="AlphaFoldDB" id="A0A2U3DPA2"/>
<feature type="signal peptide" evidence="1">
    <location>
        <begin position="1"/>
        <end position="16"/>
    </location>
</feature>
<dbReference type="Proteomes" id="UP000245956">
    <property type="component" value="Unassembled WGS sequence"/>
</dbReference>
<evidence type="ECO:0000313" key="3">
    <source>
        <dbReference type="Proteomes" id="UP000245956"/>
    </source>
</evidence>
<proteinExistence type="predicted"/>
<feature type="chain" id="PRO_5015768297" evidence="1">
    <location>
        <begin position="17"/>
        <end position="131"/>
    </location>
</feature>
<comment type="caution">
    <text evidence="2">The sequence shown here is derived from an EMBL/GenBank/DDBJ whole genome shotgun (WGS) entry which is preliminary data.</text>
</comment>
<organism evidence="2 3">
    <name type="scientific">Purpureocillium lilacinum</name>
    <name type="common">Paecilomyces lilacinus</name>
    <dbReference type="NCBI Taxonomy" id="33203"/>
    <lineage>
        <taxon>Eukaryota</taxon>
        <taxon>Fungi</taxon>
        <taxon>Dikarya</taxon>
        <taxon>Ascomycota</taxon>
        <taxon>Pezizomycotina</taxon>
        <taxon>Sordariomycetes</taxon>
        <taxon>Hypocreomycetidae</taxon>
        <taxon>Hypocreales</taxon>
        <taxon>Ophiocordycipitaceae</taxon>
        <taxon>Purpureocillium</taxon>
    </lineage>
</organism>
<protein>
    <submittedName>
        <fullName evidence="2">Uncharacterized protein</fullName>
    </submittedName>
</protein>
<gene>
    <name evidence="2" type="ORF">PCL_00003</name>
</gene>
<dbReference type="EMBL" id="LCWV01000100">
    <property type="protein sequence ID" value="PWI64082.1"/>
    <property type="molecule type" value="Genomic_DNA"/>
</dbReference>
<sequence>MRFVPALSALFSAAAGLDVSAISADGDAAFTDALRSVTVQEMLSRNECTDRGCGREIAVNLKAISRAGITKDAQLLLSVVQHDALCRCRSCLPTRIEKWINDIDICGICRARTALGIYAACCTTAFASDFS</sequence>